<dbReference type="Gene3D" id="2.30.30.30">
    <property type="match status" value="1"/>
</dbReference>
<evidence type="ECO:0000256" key="4">
    <source>
        <dbReference type="ARBA" id="ARBA00023163"/>
    </source>
</evidence>
<dbReference type="EMBL" id="JAAGNX010000002">
    <property type="protein sequence ID" value="NDV62632.1"/>
    <property type="molecule type" value="Genomic_DNA"/>
</dbReference>
<feature type="domain" description="KOW" evidence="9">
    <location>
        <begin position="140"/>
        <end position="167"/>
    </location>
</feature>
<dbReference type="PANTHER" id="PTHR30265:SF2">
    <property type="entry name" value="TRANSCRIPTION TERMINATION_ANTITERMINATION PROTEIN NUSG"/>
    <property type="match status" value="1"/>
</dbReference>
<keyword evidence="1 5" id="KW-0806">Transcription termination</keyword>
<dbReference type="FunFam" id="2.30.30.30:FF:000002">
    <property type="entry name" value="Transcription termination/antitermination factor NusG"/>
    <property type="match status" value="1"/>
</dbReference>
<dbReference type="SUPFAM" id="SSF50104">
    <property type="entry name" value="Translation proteins SH3-like domain"/>
    <property type="match status" value="1"/>
</dbReference>
<dbReference type="GO" id="GO:0032784">
    <property type="term" value="P:regulation of DNA-templated transcription elongation"/>
    <property type="evidence" value="ECO:0007669"/>
    <property type="project" value="InterPro"/>
</dbReference>
<evidence type="ECO:0000256" key="7">
    <source>
        <dbReference type="RuleBase" id="RU000538"/>
    </source>
</evidence>
<keyword evidence="2 5" id="KW-0889">Transcription antitermination</keyword>
<dbReference type="InterPro" id="IPR015869">
    <property type="entry name" value="Transcrpt_antiterm_NusG_bac_CS"/>
</dbReference>
<dbReference type="InterPro" id="IPR005824">
    <property type="entry name" value="KOW"/>
</dbReference>
<feature type="domain" description="NusG-like N-terminal" evidence="8">
    <location>
        <begin position="14"/>
        <end position="128"/>
    </location>
</feature>
<reference evidence="10 11" key="1">
    <citation type="submission" date="2020-02" db="EMBL/GenBank/DDBJ databases">
        <title>Albibacoteraceae fam. nov., the first described family within the subdivision 4 Verrucomicrobia.</title>
        <authorList>
            <person name="Xi F."/>
        </authorList>
    </citation>
    <scope>NUCLEOTIDE SEQUENCE [LARGE SCALE GENOMIC DNA]</scope>
    <source>
        <strain evidence="10 11">CK1056</strain>
    </source>
</reference>
<evidence type="ECO:0000256" key="6">
    <source>
        <dbReference type="NCBIfam" id="TIGR00922"/>
    </source>
</evidence>
<dbReference type="AlphaFoldDB" id="A0A6B2M2U4"/>
<dbReference type="SUPFAM" id="SSF82679">
    <property type="entry name" value="N-utilization substance G protein NusG, N-terminal domain"/>
    <property type="match status" value="1"/>
</dbReference>
<evidence type="ECO:0000256" key="2">
    <source>
        <dbReference type="ARBA" id="ARBA00022814"/>
    </source>
</evidence>
<dbReference type="InterPro" id="IPR006645">
    <property type="entry name" value="NGN-like_dom"/>
</dbReference>
<dbReference type="CDD" id="cd06091">
    <property type="entry name" value="KOW_NusG"/>
    <property type="match status" value="1"/>
</dbReference>
<dbReference type="GO" id="GO:0031564">
    <property type="term" value="P:transcription antitermination"/>
    <property type="evidence" value="ECO:0007669"/>
    <property type="project" value="UniProtKB-UniRule"/>
</dbReference>
<dbReference type="GO" id="GO:0006353">
    <property type="term" value="P:DNA-templated transcription termination"/>
    <property type="evidence" value="ECO:0007669"/>
    <property type="project" value="UniProtKB-UniRule"/>
</dbReference>
<dbReference type="InterPro" id="IPR001062">
    <property type="entry name" value="Transcrpt_antiterm_NusG"/>
</dbReference>
<evidence type="ECO:0000256" key="3">
    <source>
        <dbReference type="ARBA" id="ARBA00023015"/>
    </source>
</evidence>
<dbReference type="InterPro" id="IPR036735">
    <property type="entry name" value="NGN_dom_sf"/>
</dbReference>
<dbReference type="PRINTS" id="PR00338">
    <property type="entry name" value="NUSGTNSCPFCT"/>
</dbReference>
<evidence type="ECO:0000259" key="8">
    <source>
        <dbReference type="SMART" id="SM00738"/>
    </source>
</evidence>
<comment type="similarity">
    <text evidence="5 7">Belongs to the NusG family.</text>
</comment>
<evidence type="ECO:0000256" key="5">
    <source>
        <dbReference type="HAMAP-Rule" id="MF_00948"/>
    </source>
</evidence>
<protein>
    <recommendedName>
        <fullName evidence="5 6">Transcription termination/antitermination protein NusG</fullName>
    </recommendedName>
</protein>
<dbReference type="Gene3D" id="3.30.70.940">
    <property type="entry name" value="NusG, N-terminal domain"/>
    <property type="match status" value="1"/>
</dbReference>
<gene>
    <name evidence="5 10" type="primary">nusG</name>
    <name evidence="10" type="ORF">G0Q06_09240</name>
</gene>
<dbReference type="SMART" id="SM00738">
    <property type="entry name" value="NGN"/>
    <property type="match status" value="1"/>
</dbReference>
<dbReference type="RefSeq" id="WP_163964841.1">
    <property type="nucleotide sequence ID" value="NZ_JAAGNX010000002.1"/>
</dbReference>
<dbReference type="SMART" id="SM00739">
    <property type="entry name" value="KOW"/>
    <property type="match status" value="1"/>
</dbReference>
<dbReference type="InterPro" id="IPR008991">
    <property type="entry name" value="Translation_prot_SH3-like_sf"/>
</dbReference>
<dbReference type="InterPro" id="IPR047050">
    <property type="entry name" value="NGN"/>
</dbReference>
<comment type="function">
    <text evidence="5 7">Participates in transcription elongation, termination and antitermination.</text>
</comment>
<dbReference type="Proteomes" id="UP000478417">
    <property type="component" value="Unassembled WGS sequence"/>
</dbReference>
<proteinExistence type="inferred from homology"/>
<dbReference type="Pfam" id="PF02357">
    <property type="entry name" value="NusG"/>
    <property type="match status" value="1"/>
</dbReference>
<dbReference type="HAMAP" id="MF_00948">
    <property type="entry name" value="NusG"/>
    <property type="match status" value="1"/>
</dbReference>
<evidence type="ECO:0000256" key="1">
    <source>
        <dbReference type="ARBA" id="ARBA00022472"/>
    </source>
</evidence>
<accession>A0A6B2M2U4</accession>
<dbReference type="NCBIfam" id="TIGR00922">
    <property type="entry name" value="nusG"/>
    <property type="match status" value="1"/>
</dbReference>
<organism evidence="10 11">
    <name type="scientific">Oceanipulchritudo coccoides</name>
    <dbReference type="NCBI Taxonomy" id="2706888"/>
    <lineage>
        <taxon>Bacteria</taxon>
        <taxon>Pseudomonadati</taxon>
        <taxon>Verrucomicrobiota</taxon>
        <taxon>Opitutia</taxon>
        <taxon>Puniceicoccales</taxon>
        <taxon>Oceanipulchritudinaceae</taxon>
        <taxon>Oceanipulchritudo</taxon>
    </lineage>
</organism>
<dbReference type="Pfam" id="PF00467">
    <property type="entry name" value="KOW"/>
    <property type="match status" value="1"/>
</dbReference>
<evidence type="ECO:0000259" key="9">
    <source>
        <dbReference type="SMART" id="SM00739"/>
    </source>
</evidence>
<dbReference type="InterPro" id="IPR043425">
    <property type="entry name" value="NusG-like"/>
</dbReference>
<name>A0A6B2M2U4_9BACT</name>
<keyword evidence="3 5" id="KW-0805">Transcription regulation</keyword>
<dbReference type="CDD" id="cd09891">
    <property type="entry name" value="NGN_Bact_1"/>
    <property type="match status" value="1"/>
</dbReference>
<comment type="caution">
    <text evidence="10">The sequence shown here is derived from an EMBL/GenBank/DDBJ whole genome shotgun (WGS) entry which is preliminary data.</text>
</comment>
<dbReference type="InterPro" id="IPR014722">
    <property type="entry name" value="Rib_uL2_dom2"/>
</dbReference>
<dbReference type="GO" id="GO:0005829">
    <property type="term" value="C:cytosol"/>
    <property type="evidence" value="ECO:0007669"/>
    <property type="project" value="UniProtKB-ARBA"/>
</dbReference>
<keyword evidence="4 5" id="KW-0804">Transcription</keyword>
<keyword evidence="11" id="KW-1185">Reference proteome</keyword>
<sequence>MEEDSSNSDNPVRQGQWFVVQTLSNKEPAAKRYIDRYISENELEDFVFEALIPDQTVSEVKHGKKSQRKRKLYPGYIFVHCRLYDENNDLVQKVWYFINGADGVIGFAGGKSPAPLKDSEIDRILKQVEESEGKEVPKVQYEVGEEVKITDGPFLNLSGRIDEIDTERGKLKVSVSIFGRFTPVELEYWQVERMTDGD</sequence>
<dbReference type="PANTHER" id="PTHR30265">
    <property type="entry name" value="RHO-INTERACTING TRANSCRIPTION TERMINATION FACTOR NUSG"/>
    <property type="match status" value="1"/>
</dbReference>
<evidence type="ECO:0000313" key="10">
    <source>
        <dbReference type="EMBL" id="NDV62632.1"/>
    </source>
</evidence>
<evidence type="ECO:0000313" key="11">
    <source>
        <dbReference type="Proteomes" id="UP000478417"/>
    </source>
</evidence>
<dbReference type="PROSITE" id="PS01014">
    <property type="entry name" value="NUSG"/>
    <property type="match status" value="1"/>
</dbReference>
<dbReference type="GO" id="GO:0006354">
    <property type="term" value="P:DNA-templated transcription elongation"/>
    <property type="evidence" value="ECO:0007669"/>
    <property type="project" value="UniProtKB-UniRule"/>
</dbReference>